<dbReference type="Pfam" id="PF00293">
    <property type="entry name" value="NUDIX"/>
    <property type="match status" value="1"/>
</dbReference>
<organism evidence="2 3">
    <name type="scientific">Halococcus hamelinensis 100A6</name>
    <dbReference type="NCBI Taxonomy" id="1132509"/>
    <lineage>
        <taxon>Archaea</taxon>
        <taxon>Methanobacteriati</taxon>
        <taxon>Methanobacteriota</taxon>
        <taxon>Stenosarchaea group</taxon>
        <taxon>Halobacteria</taxon>
        <taxon>Halobacteriales</taxon>
        <taxon>Halococcaceae</taxon>
        <taxon>Halococcus</taxon>
    </lineage>
</organism>
<reference evidence="2 3" key="1">
    <citation type="journal article" date="2014" name="PLoS Genet.">
        <title>Phylogenetically driven sequencing of extremely halophilic archaea reveals strategies for static and dynamic osmo-response.</title>
        <authorList>
            <person name="Becker E.A."/>
            <person name="Seitzer P.M."/>
            <person name="Tritt A."/>
            <person name="Larsen D."/>
            <person name="Krusor M."/>
            <person name="Yao A.I."/>
            <person name="Wu D."/>
            <person name="Madern D."/>
            <person name="Eisen J.A."/>
            <person name="Darling A.E."/>
            <person name="Facciotti M.T."/>
        </authorList>
    </citation>
    <scope>NUCLEOTIDE SEQUENCE [LARGE SCALE GENOMIC DNA]</scope>
    <source>
        <strain evidence="2 3">100A6</strain>
    </source>
</reference>
<accession>M0LPX7</accession>
<keyword evidence="3" id="KW-1185">Reference proteome</keyword>
<dbReference type="SUPFAM" id="SSF55811">
    <property type="entry name" value="Nudix"/>
    <property type="match status" value="1"/>
</dbReference>
<dbReference type="InterPro" id="IPR000086">
    <property type="entry name" value="NUDIX_hydrolase_dom"/>
</dbReference>
<protein>
    <recommendedName>
        <fullName evidence="1">Nudix hydrolase domain-containing protein</fullName>
    </recommendedName>
</protein>
<evidence type="ECO:0000313" key="3">
    <source>
        <dbReference type="Proteomes" id="UP000011566"/>
    </source>
</evidence>
<dbReference type="PATRIC" id="fig|1132509.6.peg.3981"/>
<dbReference type="OrthoDB" id="234635at2157"/>
<comment type="caution">
    <text evidence="2">The sequence shown here is derived from an EMBL/GenBank/DDBJ whole genome shotgun (WGS) entry which is preliminary data.</text>
</comment>
<dbReference type="InterPro" id="IPR015797">
    <property type="entry name" value="NUDIX_hydrolase-like_dom_sf"/>
</dbReference>
<sequence>MSASERSEGWVTDQLSRLTDEYGSAPVHQASWSVSGPRYEEAAAVDTAEHAAAGVRVTNDADETLLVRDRHNEWAPPRGAVAADESLEAGAKRNVREATGIDCEVEGVERITIVSIGDESDRDRPPIYCLVVLFVGSCGSDQTVQCTESPVRWRHSRPGDSLDPGVLAI</sequence>
<name>M0LPX7_9EURY</name>
<feature type="domain" description="Nudix hydrolase" evidence="1">
    <location>
        <begin position="48"/>
        <end position="169"/>
    </location>
</feature>
<dbReference type="Proteomes" id="UP000011566">
    <property type="component" value="Unassembled WGS sequence"/>
</dbReference>
<evidence type="ECO:0000259" key="1">
    <source>
        <dbReference type="PROSITE" id="PS51462"/>
    </source>
</evidence>
<dbReference type="EMBL" id="AOMB01000044">
    <property type="protein sequence ID" value="EMA35521.1"/>
    <property type="molecule type" value="Genomic_DNA"/>
</dbReference>
<proteinExistence type="predicted"/>
<dbReference type="eggNOG" id="arCOG09021">
    <property type="taxonomic scope" value="Archaea"/>
</dbReference>
<gene>
    <name evidence="2" type="ORF">C447_17162</name>
</gene>
<dbReference type="AlphaFoldDB" id="M0LPX7"/>
<dbReference type="PROSITE" id="PS51462">
    <property type="entry name" value="NUDIX"/>
    <property type="match status" value="1"/>
</dbReference>
<dbReference type="RefSeq" id="WP_007696098.1">
    <property type="nucleotide sequence ID" value="NZ_AOMB01000044.1"/>
</dbReference>
<dbReference type="Gene3D" id="3.90.79.10">
    <property type="entry name" value="Nucleoside Triphosphate Pyrophosphohydrolase"/>
    <property type="match status" value="1"/>
</dbReference>
<evidence type="ECO:0000313" key="2">
    <source>
        <dbReference type="EMBL" id="EMA35521.1"/>
    </source>
</evidence>